<feature type="compositionally biased region" description="Low complexity" evidence="16">
    <location>
        <begin position="1056"/>
        <end position="1078"/>
    </location>
</feature>
<keyword evidence="13" id="KW-0968">Cytoplasmic vesicle</keyword>
<dbReference type="SMART" id="SM00320">
    <property type="entry name" value="WD40"/>
    <property type="match status" value="5"/>
</dbReference>
<feature type="compositionally biased region" description="Pro residues" evidence="16">
    <location>
        <begin position="1034"/>
        <end position="1043"/>
    </location>
</feature>
<evidence type="ECO:0000256" key="2">
    <source>
        <dbReference type="ARBA" id="ARBA00004397"/>
    </source>
</evidence>
<dbReference type="RefSeq" id="XP_023624159.1">
    <property type="nucleotide sequence ID" value="XM_023768391.1"/>
</dbReference>
<keyword evidence="12" id="KW-0472">Membrane</keyword>
<feature type="region of interest" description="Disordered" evidence="16">
    <location>
        <begin position="879"/>
        <end position="1169"/>
    </location>
</feature>
<dbReference type="FunFam" id="2.130.10.10:FF:000193">
    <property type="entry name" value="Protein transport protein SEC31, putative"/>
    <property type="match status" value="1"/>
</dbReference>
<evidence type="ECO:0000256" key="6">
    <source>
        <dbReference type="ARBA" id="ARBA00022448"/>
    </source>
</evidence>
<keyword evidence="6" id="KW-0813">Transport</keyword>
<dbReference type="Gene3D" id="2.130.10.10">
    <property type="entry name" value="YVTN repeat-like/Quinoprotein amine dehydrogenase"/>
    <property type="match status" value="1"/>
</dbReference>
<reference evidence="18 19" key="1">
    <citation type="submission" date="2016-03" db="EMBL/GenBank/DDBJ databases">
        <authorList>
            <person name="Ploux O."/>
        </authorList>
    </citation>
    <scope>NUCLEOTIDE SEQUENCE [LARGE SCALE GENOMIC DNA]</scope>
    <source>
        <strain evidence="18 19">URUG2</strain>
    </source>
</reference>
<dbReference type="GeneID" id="35598307"/>
<dbReference type="Gene3D" id="1.25.40.1030">
    <property type="match status" value="1"/>
</dbReference>
<feature type="compositionally biased region" description="Low complexity" evidence="16">
    <location>
        <begin position="879"/>
        <end position="902"/>
    </location>
</feature>
<evidence type="ECO:0000256" key="4">
    <source>
        <dbReference type="ARBA" id="ARBA00013507"/>
    </source>
</evidence>
<evidence type="ECO:0000256" key="7">
    <source>
        <dbReference type="ARBA" id="ARBA00022574"/>
    </source>
</evidence>
<evidence type="ECO:0000256" key="5">
    <source>
        <dbReference type="ARBA" id="ARBA00021236"/>
    </source>
</evidence>
<dbReference type="GO" id="GO:0030127">
    <property type="term" value="C:COPII vesicle coat"/>
    <property type="evidence" value="ECO:0007669"/>
    <property type="project" value="TreeGrafter"/>
</dbReference>
<evidence type="ECO:0000313" key="18">
    <source>
        <dbReference type="EMBL" id="CZT17266.1"/>
    </source>
</evidence>
<accession>A0A2D3V163</accession>
<name>A0A2D3V163_9PEZI</name>
<evidence type="ECO:0000259" key="17">
    <source>
        <dbReference type="Pfam" id="PF07304"/>
    </source>
</evidence>
<dbReference type="EMBL" id="FJUY01000003">
    <property type="protein sequence ID" value="CZT17266.1"/>
    <property type="molecule type" value="Genomic_DNA"/>
</dbReference>
<evidence type="ECO:0000256" key="13">
    <source>
        <dbReference type="ARBA" id="ARBA00023329"/>
    </source>
</evidence>
<dbReference type="PANTHER" id="PTHR13923">
    <property type="entry name" value="SEC31-RELATED PROTEIN"/>
    <property type="match status" value="1"/>
</dbReference>
<dbReference type="InterPro" id="IPR040251">
    <property type="entry name" value="SEC31-like"/>
</dbReference>
<evidence type="ECO:0000256" key="12">
    <source>
        <dbReference type="ARBA" id="ARBA00023136"/>
    </source>
</evidence>
<dbReference type="GO" id="GO:0005789">
    <property type="term" value="C:endoplasmic reticulum membrane"/>
    <property type="evidence" value="ECO:0007669"/>
    <property type="project" value="UniProtKB-SubCell"/>
</dbReference>
<dbReference type="AlphaFoldDB" id="A0A2D3V163"/>
<keyword evidence="11" id="KW-0653">Protein transport</keyword>
<dbReference type="Pfam" id="PF07304">
    <property type="entry name" value="SRA1"/>
    <property type="match status" value="1"/>
</dbReference>
<keyword evidence="19" id="KW-1185">Reference proteome</keyword>
<feature type="compositionally biased region" description="Polar residues" evidence="16">
    <location>
        <begin position="1091"/>
        <end position="1100"/>
    </location>
</feature>
<dbReference type="PANTHER" id="PTHR13923:SF11">
    <property type="entry name" value="SECRETORY 31, ISOFORM D"/>
    <property type="match status" value="1"/>
</dbReference>
<protein>
    <recommendedName>
        <fullName evidence="5">Protein transport protein SEC31</fullName>
    </recommendedName>
    <alternativeName>
        <fullName evidence="4">Protein transport protein sec31</fullName>
    </alternativeName>
</protein>
<evidence type="ECO:0000256" key="16">
    <source>
        <dbReference type="SAM" id="MobiDB-lite"/>
    </source>
</evidence>
<sequence>MVRLREIQRTAVFAWSPGAGAPLLVTGTRAGAVNDDFSSEVQLELWDLALDQLDHDGELKPAGSITTDAGFNDIAWSEPDDDHPLGVIAGALENGSVDLWDAQKLRAGAADAFISRTTKHSGSVKALQWNPYRHNLLASAGTKGEIYIYDINNMANPFRLGATVARADDIECLDWNKQEKTAHILATGSSGGFVTVWDVKQKRDILTLNNQGRKAVSAVAWDPEESTKLATATPSDQEPLIYLWSLRNSSAPERTLKGHELGVLGLSWCVQDPDLLLSCGKDNRTICWNPKTGEHYSDFAGGSNWAFQTKWNPHNPALIASASFDGKIVVTSIQNTNSKSEEQTAANQTLDGEDFFAKAQTQPQGTSFNLPKAPRWASRPATVSFGFGGKLIRVSSDAARKSKITIDSFAVDETVGEATKKFDEQLNGGDLASICARKIDEAQTEEEKADWQVIETLNAGKSRKQLRQHLGLGDELDGDLAKSAEKLAIDDDGAAKPEADADKDDFFGNGDDGDNFLADLAATKGAKTNNPFHIYTGSESDADKSITRALMLGEFEAALDICLKEDRISDAFMIAVCGGQKCIDKAQNAYLKKKANGPNYLRLLASIVGKNLWDVVHNVDISNWKEVMATFCTYADETEFSDLCEALGDRLEEAYQSNNDKNLRRDASFCFLAGAKLEKVVNNWVEELQENEKAVLDKSTDNDSFSVHTKCLQDFIEKVSVFRKVTAFEDAEMQSTADWKLAPLYSLYAEYAEILAAHGQLASAAQYINLLPTKFNGAESAQQRIRQATTKTAAATQTRASTTQRAATRAQPVIPAFQPVQAAQPAQPLINQARNAAPSPYAPVGTGTPAQSMSNPYAPTTNAYAPTTNAYAPAGYQAPQQQAPYGQPAAYGGYQPPQQQAPHAPPPRAGGAASPSVAPPFTAKKVGDWNDMPEGFLKERQPNSRRGTPGPQPVGSPFPNAVPNTMASPPPPSSAQYGFQKSTTPLPPPPRAGEAPPRIMSPPMGGPQGIQRPASSAANAYAPQTPQQPAGSTLPPPPGPPPVHRGASPYQPPPSTSSAAPSSRYAPAPGSQQQPAPGIMMPQRNVAPNPYQAQQQSQTPYGLPPQAQAPPPRTGPPPQGPPRGVTPSTQSSAAPPQGPPRTGSTPASGPPPGAASTARPSFPPGDRSQISATAQPIVDLLTPEITRIRTVAPPTFKPQVEDMAKRINILFDHLNNDDLLKPDTVQQMVQIAQHVQGKEWDQAQSLFTEMQSTKLETEGKNWMVGIKRLIAIGRATKA</sequence>
<organism evidence="18 19">
    <name type="scientific">Ramularia collo-cygni</name>
    <dbReference type="NCBI Taxonomy" id="112498"/>
    <lineage>
        <taxon>Eukaryota</taxon>
        <taxon>Fungi</taxon>
        <taxon>Dikarya</taxon>
        <taxon>Ascomycota</taxon>
        <taxon>Pezizomycotina</taxon>
        <taxon>Dothideomycetes</taxon>
        <taxon>Dothideomycetidae</taxon>
        <taxon>Mycosphaerellales</taxon>
        <taxon>Mycosphaerellaceae</taxon>
        <taxon>Ramularia</taxon>
    </lineage>
</organism>
<dbReference type="GO" id="GO:0007029">
    <property type="term" value="P:endoplasmic reticulum organization"/>
    <property type="evidence" value="ECO:0007669"/>
    <property type="project" value="TreeGrafter"/>
</dbReference>
<comment type="function">
    <text evidence="14">Component of the coat protein complex II (COPII) which promotes the formation of transport vesicles from the endoplasmic reticulum (ER). The coat has two main functions, the physical deformation of the endoplasmic reticulum membrane into vesicles and the selection of cargo molecules.</text>
</comment>
<keyword evidence="8" id="KW-0677">Repeat</keyword>
<feature type="compositionally biased region" description="Low complexity" evidence="16">
    <location>
        <begin position="909"/>
        <end position="920"/>
    </location>
</feature>
<comment type="similarity">
    <text evidence="3">Belongs to the WD repeat SEC31 family.</text>
</comment>
<comment type="subcellular location">
    <subcellularLocation>
        <location evidence="1">Cytoplasmic vesicle</location>
        <location evidence="1">COPII-coated vesicle membrane</location>
        <topology evidence="1">Peripheral membrane protein</topology>
        <orientation evidence="1">Cytoplasmic side</orientation>
    </subcellularLocation>
    <subcellularLocation>
        <location evidence="2">Endoplasmic reticulum membrane</location>
        <topology evidence="2">Peripheral membrane protein</topology>
        <orientation evidence="2">Cytoplasmic side</orientation>
    </subcellularLocation>
</comment>
<proteinExistence type="inferred from homology"/>
<gene>
    <name evidence="18" type="ORF">RCC_03099</name>
</gene>
<evidence type="ECO:0000256" key="9">
    <source>
        <dbReference type="ARBA" id="ARBA00022824"/>
    </source>
</evidence>
<dbReference type="STRING" id="112498.A0A2D3V163"/>
<feature type="region of interest" description="Disordered" evidence="16">
    <location>
        <begin position="782"/>
        <end position="806"/>
    </location>
</feature>
<dbReference type="InterPro" id="IPR001680">
    <property type="entry name" value="WD40_rpt"/>
</dbReference>
<evidence type="ECO:0000313" key="19">
    <source>
        <dbReference type="Proteomes" id="UP000225277"/>
    </source>
</evidence>
<evidence type="ECO:0000256" key="8">
    <source>
        <dbReference type="ARBA" id="ARBA00022737"/>
    </source>
</evidence>
<dbReference type="PROSITE" id="PS50082">
    <property type="entry name" value="WD_REPEATS_2"/>
    <property type="match status" value="1"/>
</dbReference>
<dbReference type="SUPFAM" id="SSF50978">
    <property type="entry name" value="WD40 repeat-like"/>
    <property type="match status" value="1"/>
</dbReference>
<evidence type="ECO:0000256" key="14">
    <source>
        <dbReference type="ARBA" id="ARBA00025471"/>
    </source>
</evidence>
<dbReference type="InterPro" id="IPR015943">
    <property type="entry name" value="WD40/YVTN_repeat-like_dom_sf"/>
</dbReference>
<feature type="compositionally biased region" description="Polar residues" evidence="16">
    <location>
        <begin position="1013"/>
        <end position="1031"/>
    </location>
</feature>
<evidence type="ECO:0000256" key="11">
    <source>
        <dbReference type="ARBA" id="ARBA00022927"/>
    </source>
</evidence>
<feature type="region of interest" description="Disordered" evidence="16">
    <location>
        <begin position="836"/>
        <end position="861"/>
    </location>
</feature>
<keyword evidence="7 15" id="KW-0853">WD repeat</keyword>
<feature type="domain" description="SRA1/Sec31" evidence="17">
    <location>
        <begin position="1139"/>
        <end position="1274"/>
    </location>
</feature>
<feature type="repeat" description="WD" evidence="15">
    <location>
        <begin position="117"/>
        <end position="153"/>
    </location>
</feature>
<dbReference type="Pfam" id="PF00400">
    <property type="entry name" value="WD40"/>
    <property type="match status" value="1"/>
</dbReference>
<keyword evidence="10" id="KW-0931">ER-Golgi transport</keyword>
<evidence type="ECO:0000256" key="10">
    <source>
        <dbReference type="ARBA" id="ARBA00022892"/>
    </source>
</evidence>
<dbReference type="GO" id="GO:0015031">
    <property type="term" value="P:protein transport"/>
    <property type="evidence" value="ECO:0007669"/>
    <property type="project" value="UniProtKB-KW"/>
</dbReference>
<dbReference type="Proteomes" id="UP000225277">
    <property type="component" value="Unassembled WGS sequence"/>
</dbReference>
<evidence type="ECO:0000256" key="15">
    <source>
        <dbReference type="PROSITE-ProRule" id="PRU00221"/>
    </source>
</evidence>
<feature type="compositionally biased region" description="Polar residues" evidence="16">
    <location>
        <begin position="974"/>
        <end position="984"/>
    </location>
</feature>
<dbReference type="OrthoDB" id="542917at2759"/>
<keyword evidence="9" id="KW-0256">Endoplasmic reticulum</keyword>
<dbReference type="GO" id="GO:0005198">
    <property type="term" value="F:structural molecule activity"/>
    <property type="evidence" value="ECO:0007669"/>
    <property type="project" value="TreeGrafter"/>
</dbReference>
<evidence type="ECO:0000256" key="3">
    <source>
        <dbReference type="ARBA" id="ARBA00009358"/>
    </source>
</evidence>
<dbReference type="InterPro" id="IPR036322">
    <property type="entry name" value="WD40_repeat_dom_sf"/>
</dbReference>
<evidence type="ECO:0000256" key="1">
    <source>
        <dbReference type="ARBA" id="ARBA00004299"/>
    </source>
</evidence>
<dbReference type="GO" id="GO:0090110">
    <property type="term" value="P:COPII-coated vesicle cargo loading"/>
    <property type="evidence" value="ECO:0007669"/>
    <property type="project" value="TreeGrafter"/>
</dbReference>
<dbReference type="GO" id="GO:0070971">
    <property type="term" value="C:endoplasmic reticulum exit site"/>
    <property type="evidence" value="ECO:0007669"/>
    <property type="project" value="TreeGrafter"/>
</dbReference>
<feature type="compositionally biased region" description="Pro residues" evidence="16">
    <location>
        <begin position="1107"/>
        <end position="1121"/>
    </location>
</feature>
<dbReference type="Gene3D" id="1.20.940.10">
    <property type="entry name" value="Functional domain of the splicing factor Prp18"/>
    <property type="match status" value="1"/>
</dbReference>
<dbReference type="InterPro" id="IPR009917">
    <property type="entry name" value="SRA1/Sec31"/>
</dbReference>